<evidence type="ECO:0000256" key="6">
    <source>
        <dbReference type="ARBA" id="ARBA00023136"/>
    </source>
</evidence>
<gene>
    <name evidence="11" type="ORF">ATY40_BA7503422</name>
</gene>
<evidence type="ECO:0000256" key="9">
    <source>
        <dbReference type="SAM" id="Phobius"/>
    </source>
</evidence>
<dbReference type="EMBL" id="CP014586">
    <property type="protein sequence ID" value="ANZ76309.1"/>
    <property type="molecule type" value="Genomic_DNA"/>
</dbReference>
<feature type="transmembrane region" description="Helical" evidence="9">
    <location>
        <begin position="431"/>
        <end position="454"/>
    </location>
</feature>
<dbReference type="OrthoDB" id="648285at2759"/>
<evidence type="ECO:0000256" key="5">
    <source>
        <dbReference type="ARBA" id="ARBA00022989"/>
    </source>
</evidence>
<dbReference type="PROSITE" id="PS50850">
    <property type="entry name" value="MFS"/>
    <property type="match status" value="1"/>
</dbReference>
<keyword evidence="5 9" id="KW-1133">Transmembrane helix</keyword>
<evidence type="ECO:0000259" key="10">
    <source>
        <dbReference type="PROSITE" id="PS50850"/>
    </source>
</evidence>
<dbReference type="InterPro" id="IPR036259">
    <property type="entry name" value="MFS_trans_sf"/>
</dbReference>
<dbReference type="FunFam" id="1.20.1250.20:FF:000119">
    <property type="entry name" value="MFS monosaccharide transporter, putative"/>
    <property type="match status" value="1"/>
</dbReference>
<feature type="region of interest" description="Disordered" evidence="8">
    <location>
        <begin position="1"/>
        <end position="38"/>
    </location>
</feature>
<feature type="transmembrane region" description="Helical" evidence="9">
    <location>
        <begin position="367"/>
        <end position="391"/>
    </location>
</feature>
<dbReference type="PROSITE" id="PS00217">
    <property type="entry name" value="SUGAR_TRANSPORT_2"/>
    <property type="match status" value="1"/>
</dbReference>
<evidence type="ECO:0000313" key="12">
    <source>
        <dbReference type="Proteomes" id="UP000094565"/>
    </source>
</evidence>
<feature type="transmembrane region" description="Helical" evidence="9">
    <location>
        <begin position="190"/>
        <end position="208"/>
    </location>
</feature>
<feature type="transmembrane region" description="Helical" evidence="9">
    <location>
        <begin position="499"/>
        <end position="521"/>
    </location>
</feature>
<dbReference type="NCBIfam" id="TIGR00879">
    <property type="entry name" value="SP"/>
    <property type="match status" value="1"/>
</dbReference>
<dbReference type="InterPro" id="IPR005828">
    <property type="entry name" value="MFS_sugar_transport-like"/>
</dbReference>
<evidence type="ECO:0000256" key="2">
    <source>
        <dbReference type="ARBA" id="ARBA00010992"/>
    </source>
</evidence>
<dbReference type="PANTHER" id="PTHR48022:SF73">
    <property type="entry name" value="METABOLITE TRANSPORT PROTEIN YDL199C-RELATED"/>
    <property type="match status" value="1"/>
</dbReference>
<keyword evidence="4 9" id="KW-0812">Transmembrane</keyword>
<dbReference type="PRINTS" id="PR00171">
    <property type="entry name" value="SUGRTRNSPORT"/>
</dbReference>
<proteinExistence type="inferred from homology"/>
<feature type="transmembrane region" description="Helical" evidence="9">
    <location>
        <begin position="403"/>
        <end position="425"/>
    </location>
</feature>
<evidence type="ECO:0000313" key="11">
    <source>
        <dbReference type="EMBL" id="ANZ76309.1"/>
    </source>
</evidence>
<comment type="similarity">
    <text evidence="2 7">Belongs to the major facilitator superfamily. Sugar transporter (TC 2.A.1.1) family.</text>
</comment>
<dbReference type="GO" id="GO:0016020">
    <property type="term" value="C:membrane"/>
    <property type="evidence" value="ECO:0007669"/>
    <property type="project" value="UniProtKB-SubCell"/>
</dbReference>
<evidence type="ECO:0000256" key="4">
    <source>
        <dbReference type="ARBA" id="ARBA00022692"/>
    </source>
</evidence>
<keyword evidence="12" id="KW-1185">Reference proteome</keyword>
<feature type="transmembrane region" description="Helical" evidence="9">
    <location>
        <begin position="214"/>
        <end position="235"/>
    </location>
</feature>
<sequence length="567" mass="63048">MPSAKQYLPLSDQSWRIEARSTSDASTQPVGQRSDEMQMETQAIELTSLDSAQLSRVSVHKTSQLEEDDFDSVLNDMDPEERLLTHDPINGNISTNGGLNFNENLHESRGKLKGQLLLYFTSFLVSLGVFLFGYDQGVMSGIITGKYFKQQFNNPSSAMIGTTVAILEIGAFFSSLTVGRVGDIIGRRRTIRYGAFIFVVGGLLQTAASNLKVLIAGRVISGIGVGLLSTIVPMYQAEISPSHNRGKLACAQFTGNIFGYASSIWVDYGCSFIESNLSWRIPLFIQCIIGSLLAGGSYIIVETPRWLLHKDRDMEGLVVIADLYTNGETDHHRARKEFDSIKSSILEARAIGEKRYIDLFTVYPKRLFMATSALAFAQFNGINIISYYAPLVFEQAGWIGREAVLMTGLNAIIYILSTLPPWLLIDRWGRKPILICGGITMGLSMLLVSLFMGLNLKNTPQLVVVFIITANSSFAYSWGPIPWLFPSEILPLTFRSKGASLATATNWLANFIVGEFSPILLEKITWRVYLIHATFCFTSALVAYLVYPETRGVDLEDMDRLFDEKRK</sequence>
<reference evidence="11 12" key="1">
    <citation type="submission" date="2016-02" db="EMBL/GenBank/DDBJ databases">
        <title>Comparative genomic and transcriptomic foundation for Pichia pastoris.</title>
        <authorList>
            <person name="Love K.R."/>
            <person name="Shah K.A."/>
            <person name="Whittaker C.A."/>
            <person name="Wu J."/>
            <person name="Bartlett M.C."/>
            <person name="Ma D."/>
            <person name="Leeson R.L."/>
            <person name="Priest M."/>
            <person name="Young S.K."/>
            <person name="Love J.C."/>
        </authorList>
    </citation>
    <scope>NUCLEOTIDE SEQUENCE [LARGE SCALE GENOMIC DNA]</scope>
    <source>
        <strain evidence="11 12">ATCC 28485</strain>
    </source>
</reference>
<feature type="domain" description="Major facilitator superfamily (MFS) profile" evidence="10">
    <location>
        <begin position="121"/>
        <end position="551"/>
    </location>
</feature>
<evidence type="ECO:0000256" key="1">
    <source>
        <dbReference type="ARBA" id="ARBA00004141"/>
    </source>
</evidence>
<feature type="transmembrane region" description="Helical" evidence="9">
    <location>
        <begin position="528"/>
        <end position="547"/>
    </location>
</feature>
<dbReference type="Pfam" id="PF00083">
    <property type="entry name" value="Sugar_tr"/>
    <property type="match status" value="1"/>
</dbReference>
<evidence type="ECO:0000256" key="8">
    <source>
        <dbReference type="SAM" id="MobiDB-lite"/>
    </source>
</evidence>
<comment type="subcellular location">
    <subcellularLocation>
        <location evidence="1">Membrane</location>
        <topology evidence="1">Multi-pass membrane protein</topology>
    </subcellularLocation>
</comment>
<dbReference type="GO" id="GO:0005351">
    <property type="term" value="F:carbohydrate:proton symporter activity"/>
    <property type="evidence" value="ECO:0007669"/>
    <property type="project" value="TreeGrafter"/>
</dbReference>
<dbReference type="Proteomes" id="UP000094565">
    <property type="component" value="Chromosome 3"/>
</dbReference>
<evidence type="ECO:0000256" key="3">
    <source>
        <dbReference type="ARBA" id="ARBA00022448"/>
    </source>
</evidence>
<dbReference type="InterPro" id="IPR050360">
    <property type="entry name" value="MFS_Sugar_Transporters"/>
</dbReference>
<feature type="transmembrane region" description="Helical" evidence="9">
    <location>
        <begin position="281"/>
        <end position="301"/>
    </location>
</feature>
<dbReference type="PANTHER" id="PTHR48022">
    <property type="entry name" value="PLASTIDIC GLUCOSE TRANSPORTER 4"/>
    <property type="match status" value="1"/>
</dbReference>
<dbReference type="InterPro" id="IPR003663">
    <property type="entry name" value="Sugar/inositol_transpt"/>
</dbReference>
<organism evidence="11 12">
    <name type="scientific">Komagataella pastoris</name>
    <name type="common">Yeast</name>
    <name type="synonym">Pichia pastoris</name>
    <dbReference type="NCBI Taxonomy" id="4922"/>
    <lineage>
        <taxon>Eukaryota</taxon>
        <taxon>Fungi</taxon>
        <taxon>Dikarya</taxon>
        <taxon>Ascomycota</taxon>
        <taxon>Saccharomycotina</taxon>
        <taxon>Pichiomycetes</taxon>
        <taxon>Pichiales</taxon>
        <taxon>Pichiaceae</taxon>
        <taxon>Komagataella</taxon>
    </lineage>
</organism>
<dbReference type="AlphaFoldDB" id="A0A1B2JE10"/>
<keyword evidence="3 7" id="KW-0813">Transport</keyword>
<dbReference type="InterPro" id="IPR005829">
    <property type="entry name" value="Sugar_transporter_CS"/>
</dbReference>
<keyword evidence="6 9" id="KW-0472">Membrane</keyword>
<dbReference type="SUPFAM" id="SSF103473">
    <property type="entry name" value="MFS general substrate transporter"/>
    <property type="match status" value="1"/>
</dbReference>
<dbReference type="Gene3D" id="1.20.1250.20">
    <property type="entry name" value="MFS general substrate transporter like domains"/>
    <property type="match status" value="1"/>
</dbReference>
<feature type="transmembrane region" description="Helical" evidence="9">
    <location>
        <begin position="158"/>
        <end position="178"/>
    </location>
</feature>
<feature type="transmembrane region" description="Helical" evidence="9">
    <location>
        <begin position="461"/>
        <end position="479"/>
    </location>
</feature>
<evidence type="ECO:0000256" key="7">
    <source>
        <dbReference type="RuleBase" id="RU003346"/>
    </source>
</evidence>
<dbReference type="InterPro" id="IPR020846">
    <property type="entry name" value="MFS_dom"/>
</dbReference>
<protein>
    <submittedName>
        <fullName evidence="11">BA75_03422T0</fullName>
    </submittedName>
</protein>
<feature type="transmembrane region" description="Helical" evidence="9">
    <location>
        <begin position="116"/>
        <end position="134"/>
    </location>
</feature>
<feature type="compositionally biased region" description="Polar residues" evidence="8">
    <location>
        <begin position="22"/>
        <end position="31"/>
    </location>
</feature>
<accession>A0A1B2JE10</accession>
<name>A0A1B2JE10_PICPA</name>